<evidence type="ECO:0000256" key="11">
    <source>
        <dbReference type="ARBA" id="ARBA00023201"/>
    </source>
</evidence>
<keyword evidence="5 12" id="KW-0812">Transmembrane</keyword>
<protein>
    <submittedName>
        <fullName evidence="13">Sodium:solute symporter family protein</fullName>
    </submittedName>
</protein>
<dbReference type="PANTHER" id="PTHR48086">
    <property type="entry name" value="SODIUM/PROLINE SYMPORTER-RELATED"/>
    <property type="match status" value="1"/>
</dbReference>
<dbReference type="GO" id="GO:0015293">
    <property type="term" value="F:symporter activity"/>
    <property type="evidence" value="ECO:0007669"/>
    <property type="project" value="UniProtKB-KW"/>
</dbReference>
<dbReference type="InterPro" id="IPR038377">
    <property type="entry name" value="Na/Glc_symporter_sf"/>
</dbReference>
<dbReference type="InterPro" id="IPR050277">
    <property type="entry name" value="Sodium:Solute_Symporter"/>
</dbReference>
<evidence type="ECO:0000256" key="12">
    <source>
        <dbReference type="SAM" id="Phobius"/>
    </source>
</evidence>
<dbReference type="EMBL" id="CAJVAF010000337">
    <property type="protein sequence ID" value="CAG7598895.1"/>
    <property type="molecule type" value="Genomic_DNA"/>
</dbReference>
<accession>A0A8S4C2N9</accession>
<dbReference type="GO" id="GO:0005886">
    <property type="term" value="C:plasma membrane"/>
    <property type="evidence" value="ECO:0007669"/>
    <property type="project" value="UniProtKB-SubCell"/>
</dbReference>
<keyword evidence="3" id="KW-0813">Transport</keyword>
<evidence type="ECO:0000313" key="14">
    <source>
        <dbReference type="Proteomes" id="UP000837675"/>
    </source>
</evidence>
<evidence type="ECO:0000256" key="4">
    <source>
        <dbReference type="ARBA" id="ARBA00022475"/>
    </source>
</evidence>
<comment type="subcellular location">
    <subcellularLocation>
        <location evidence="1">Cell membrane</location>
        <topology evidence="1">Multi-pass membrane protein</topology>
    </subcellularLocation>
</comment>
<proteinExistence type="inferred from homology"/>
<evidence type="ECO:0000256" key="6">
    <source>
        <dbReference type="ARBA" id="ARBA00022847"/>
    </source>
</evidence>
<dbReference type="Proteomes" id="UP000837675">
    <property type="component" value="Unassembled WGS sequence"/>
</dbReference>
<dbReference type="InterPro" id="IPR001734">
    <property type="entry name" value="Na/solute_symporter"/>
</dbReference>
<evidence type="ECO:0000256" key="7">
    <source>
        <dbReference type="ARBA" id="ARBA00022989"/>
    </source>
</evidence>
<evidence type="ECO:0000256" key="2">
    <source>
        <dbReference type="ARBA" id="ARBA00006434"/>
    </source>
</evidence>
<keyword evidence="9" id="KW-0406">Ion transport</keyword>
<name>A0A8S4C2N9_9ACAR</name>
<evidence type="ECO:0000313" key="13">
    <source>
        <dbReference type="EMBL" id="CAG7598895.1"/>
    </source>
</evidence>
<dbReference type="PANTHER" id="PTHR48086:SF3">
    <property type="entry name" value="SODIUM_PROLINE SYMPORTER"/>
    <property type="match status" value="1"/>
</dbReference>
<dbReference type="GO" id="GO:0006814">
    <property type="term" value="P:sodium ion transport"/>
    <property type="evidence" value="ECO:0007669"/>
    <property type="project" value="UniProtKB-KW"/>
</dbReference>
<feature type="transmembrane region" description="Helical" evidence="12">
    <location>
        <begin position="144"/>
        <end position="160"/>
    </location>
</feature>
<evidence type="ECO:0000256" key="5">
    <source>
        <dbReference type="ARBA" id="ARBA00022692"/>
    </source>
</evidence>
<keyword evidence="7 12" id="KW-1133">Transmembrane helix</keyword>
<comment type="caution">
    <text evidence="13">The sequence shown here is derived from an EMBL/GenBank/DDBJ whole genome shotgun (WGS) entry which is preliminary data.</text>
</comment>
<evidence type="ECO:0000256" key="8">
    <source>
        <dbReference type="ARBA" id="ARBA00023053"/>
    </source>
</evidence>
<feature type="transmembrane region" description="Helical" evidence="12">
    <location>
        <begin position="193"/>
        <end position="212"/>
    </location>
</feature>
<feature type="transmembrane region" description="Helical" evidence="12">
    <location>
        <begin position="21"/>
        <end position="43"/>
    </location>
</feature>
<dbReference type="AlphaFoldDB" id="A0A8S4C2N9"/>
<comment type="similarity">
    <text evidence="2">Belongs to the sodium:solute symporter (SSF) (TC 2.A.21) family.</text>
</comment>
<feature type="transmembrane region" description="Helical" evidence="12">
    <location>
        <begin position="111"/>
        <end position="132"/>
    </location>
</feature>
<keyword evidence="11" id="KW-0739">Sodium transport</keyword>
<keyword evidence="8" id="KW-0915">Sodium</keyword>
<feature type="transmembrane region" description="Helical" evidence="12">
    <location>
        <begin position="167"/>
        <end position="187"/>
    </location>
</feature>
<evidence type="ECO:0000256" key="9">
    <source>
        <dbReference type="ARBA" id="ARBA00023065"/>
    </source>
</evidence>
<evidence type="ECO:0000256" key="1">
    <source>
        <dbReference type="ARBA" id="ARBA00004651"/>
    </source>
</evidence>
<sequence length="251" mass="28251">MQRFLLSRDSKQLVRCIRIVAALNIFFILMICLISFFIMAQAPEIDLTEIDLNTAFIYFIANHLMIGIKGIVITGLLAVIMSTAYSWLNTKSVLCSRDIVGKLISLTEKQALITARLSTFVIAIFAILLSLWERGVMELEWLSSNFWMPIMIVPLAARFLRFWTNSASFIASVTLAIIFTCVTGYIVGDFATISLMVGMIGGSIGLFGMHYWQRHQGLGPAKKHIEREAMKKSNKVVTASSREQIEEWLKA</sequence>
<keyword evidence="6" id="KW-0769">Symport</keyword>
<dbReference type="PROSITE" id="PS50283">
    <property type="entry name" value="NA_SOLUT_SYMP_3"/>
    <property type="match status" value="1"/>
</dbReference>
<organism evidence="13 14">
    <name type="scientific">Hyalomma marginatum</name>
    <dbReference type="NCBI Taxonomy" id="34627"/>
    <lineage>
        <taxon>Eukaryota</taxon>
        <taxon>Metazoa</taxon>
        <taxon>Ecdysozoa</taxon>
        <taxon>Arthropoda</taxon>
        <taxon>Chelicerata</taxon>
        <taxon>Arachnida</taxon>
        <taxon>Acari</taxon>
        <taxon>Parasitiformes</taxon>
        <taxon>Ixodida</taxon>
        <taxon>Ixodoidea</taxon>
        <taxon>Ixodidae</taxon>
        <taxon>Hyalomminae</taxon>
        <taxon>Hyalomma</taxon>
    </lineage>
</organism>
<feature type="transmembrane region" description="Helical" evidence="12">
    <location>
        <begin position="55"/>
        <end position="88"/>
    </location>
</feature>
<gene>
    <name evidence="13" type="ORF">MHYMCMPASI_01053</name>
</gene>
<evidence type="ECO:0000256" key="10">
    <source>
        <dbReference type="ARBA" id="ARBA00023136"/>
    </source>
</evidence>
<reference evidence="13" key="1">
    <citation type="submission" date="2021-06" db="EMBL/GenBank/DDBJ databases">
        <authorList>
            <person name="Nardi T."/>
            <person name="Nardi T."/>
        </authorList>
    </citation>
    <scope>NUCLEOTIDE SEQUENCE</scope>
</reference>
<dbReference type="Gene3D" id="1.20.1730.10">
    <property type="entry name" value="Sodium/glucose cotransporter"/>
    <property type="match status" value="1"/>
</dbReference>
<keyword evidence="4" id="KW-1003">Cell membrane</keyword>
<keyword evidence="14" id="KW-1185">Reference proteome</keyword>
<evidence type="ECO:0000256" key="3">
    <source>
        <dbReference type="ARBA" id="ARBA00022448"/>
    </source>
</evidence>
<keyword evidence="10 12" id="KW-0472">Membrane</keyword>